<accession>A0A922TBS2</accession>
<keyword evidence="2" id="KW-1185">Reference proteome</keyword>
<protein>
    <submittedName>
        <fullName evidence="1">Uncharacterized protein</fullName>
    </submittedName>
</protein>
<name>A0A922TBS2_9HYPH</name>
<sequence length="366" mass="38993">MPTENQKLTAAAVLPVYKLMQGDQSRLRDYYLVAGDVYHGIQGSPVDPSANWVSVGFYANYMTLDIRCRTPGARVMTFGPNSSVEQATVSFSIGGELSGEAGTEGGKGGASLSASVGVSFTASEVSFASRPSTNSISWRTSLPGVGWLGPATPPNPAEPSYAGYLWNPAVIFEVPQGAFPALEGDFVVDFEYNWTRGIRARGFNDVIPLHFQPDGVAATREEKLPTILERLAELGSHEGEPGRSDTFLAALQRSGAARGFGDSTVQLLVTAPTNAAFAGYFSDHPAVAAAAVSPANMRWLEDFLAQRIHPLTAGKVGPNLMTRIQKATTSSGEWFQCADGVLHLSDDYEVDPNLAKAAQEILLSSQ</sequence>
<dbReference type="EMBL" id="JOKJ01000006">
    <property type="protein sequence ID" value="KEQ09706.1"/>
    <property type="molecule type" value="Genomic_DNA"/>
</dbReference>
<organism evidence="1 2">
    <name type="scientific">Pseudorhizobium pelagicum</name>
    <dbReference type="NCBI Taxonomy" id="1509405"/>
    <lineage>
        <taxon>Bacteria</taxon>
        <taxon>Pseudomonadati</taxon>
        <taxon>Pseudomonadota</taxon>
        <taxon>Alphaproteobacteria</taxon>
        <taxon>Hyphomicrobiales</taxon>
        <taxon>Rhizobiaceae</taxon>
        <taxon>Rhizobium/Agrobacterium group</taxon>
        <taxon>Pseudorhizobium</taxon>
    </lineage>
</organism>
<reference evidence="1 2" key="1">
    <citation type="submission" date="2014-06" db="EMBL/GenBank/DDBJ databases">
        <title>Rhizobium pelagicum/R2-400B4.</title>
        <authorList>
            <person name="Kimes N.E."/>
            <person name="Lopez-Perez M."/>
        </authorList>
    </citation>
    <scope>NUCLEOTIDE SEQUENCE [LARGE SCALE GENOMIC DNA]</scope>
    <source>
        <strain evidence="1 2">R2-400B4</strain>
    </source>
</reference>
<proteinExistence type="predicted"/>
<evidence type="ECO:0000313" key="2">
    <source>
        <dbReference type="Proteomes" id="UP000052167"/>
    </source>
</evidence>
<evidence type="ECO:0000313" key="1">
    <source>
        <dbReference type="EMBL" id="KEQ09706.1"/>
    </source>
</evidence>
<dbReference type="AlphaFoldDB" id="A0A922TBS2"/>
<comment type="caution">
    <text evidence="1">The sequence shown here is derived from an EMBL/GenBank/DDBJ whole genome shotgun (WGS) entry which is preliminary data.</text>
</comment>
<gene>
    <name evidence="1" type="ORF">GV68_22950</name>
</gene>
<dbReference type="Proteomes" id="UP000052167">
    <property type="component" value="Unassembled WGS sequence"/>
</dbReference>